<feature type="domain" description="B box-type" evidence="5">
    <location>
        <begin position="209"/>
        <end position="255"/>
    </location>
</feature>
<feature type="region of interest" description="Disordered" evidence="4">
    <location>
        <begin position="255"/>
        <end position="319"/>
    </location>
</feature>
<dbReference type="Pfam" id="PF09409">
    <property type="entry name" value="PUB"/>
    <property type="match status" value="1"/>
</dbReference>
<dbReference type="GO" id="GO:0070530">
    <property type="term" value="F:K63-linked polyubiquitin modification-dependent protein binding"/>
    <property type="evidence" value="ECO:0007669"/>
    <property type="project" value="TreeGrafter"/>
</dbReference>
<dbReference type="CDD" id="cd19815">
    <property type="entry name" value="Bbox1_HOIP"/>
    <property type="match status" value="1"/>
</dbReference>
<dbReference type="SUPFAM" id="SSF143503">
    <property type="entry name" value="PUG domain-like"/>
    <property type="match status" value="1"/>
</dbReference>
<evidence type="ECO:0000313" key="6">
    <source>
        <dbReference type="EMBL" id="AFP06213.1"/>
    </source>
</evidence>
<evidence type="ECO:0000256" key="3">
    <source>
        <dbReference type="PROSITE-ProRule" id="PRU00024"/>
    </source>
</evidence>
<dbReference type="PANTHER" id="PTHR16004">
    <property type="entry name" value="RING FINGER PROTEIN 31-RELATED"/>
    <property type="match status" value="1"/>
</dbReference>
<dbReference type="InterPro" id="IPR013087">
    <property type="entry name" value="Znf_C2H2_type"/>
</dbReference>
<keyword evidence="1 3" id="KW-0863">Zinc-finger</keyword>
<dbReference type="InterPro" id="IPR000315">
    <property type="entry name" value="Znf_B-box"/>
</dbReference>
<dbReference type="InterPro" id="IPR047543">
    <property type="entry name" value="Bbox1_RNF31-like"/>
</dbReference>
<accession>V9L355</accession>
<evidence type="ECO:0000259" key="5">
    <source>
        <dbReference type="PROSITE" id="PS50119"/>
    </source>
</evidence>
<dbReference type="PANTHER" id="PTHR16004:SF3">
    <property type="entry name" value="E3 UBIQUITIN-PROTEIN LIGASE RNF31"/>
    <property type="match status" value="1"/>
</dbReference>
<feature type="compositionally biased region" description="Basic and acidic residues" evidence="4">
    <location>
        <begin position="341"/>
        <end position="351"/>
    </location>
</feature>
<evidence type="ECO:0000256" key="1">
    <source>
        <dbReference type="ARBA" id="ARBA00022771"/>
    </source>
</evidence>
<dbReference type="PROSITE" id="PS00028">
    <property type="entry name" value="ZINC_FINGER_C2H2_1"/>
    <property type="match status" value="1"/>
</dbReference>
<protein>
    <submittedName>
        <fullName evidence="6">RING finger protein 31-like protein</fullName>
    </submittedName>
</protein>
<dbReference type="GO" id="GO:0097039">
    <property type="term" value="P:protein linear polyubiquitination"/>
    <property type="evidence" value="ECO:0007669"/>
    <property type="project" value="TreeGrafter"/>
</dbReference>
<dbReference type="EMBL" id="JW873696">
    <property type="protein sequence ID" value="AFP06213.1"/>
    <property type="molecule type" value="mRNA"/>
</dbReference>
<dbReference type="PROSITE" id="PS50119">
    <property type="entry name" value="ZF_BBOX"/>
    <property type="match status" value="1"/>
</dbReference>
<feature type="region of interest" description="Disordered" evidence="4">
    <location>
        <begin position="332"/>
        <end position="359"/>
    </location>
</feature>
<feature type="non-terminal residue" evidence="6">
    <location>
        <position position="359"/>
    </location>
</feature>
<dbReference type="GO" id="GO:1990450">
    <property type="term" value="F:linear polyubiquitin binding"/>
    <property type="evidence" value="ECO:0007669"/>
    <property type="project" value="TreeGrafter"/>
</dbReference>
<proteinExistence type="evidence at transcript level"/>
<dbReference type="GO" id="GO:0008270">
    <property type="term" value="F:zinc ion binding"/>
    <property type="evidence" value="ECO:0007669"/>
    <property type="project" value="UniProtKB-KW"/>
</dbReference>
<dbReference type="GO" id="GO:0071797">
    <property type="term" value="C:LUBAC complex"/>
    <property type="evidence" value="ECO:0007669"/>
    <property type="project" value="InterPro"/>
</dbReference>
<evidence type="ECO:0000256" key="4">
    <source>
        <dbReference type="SAM" id="MobiDB-lite"/>
    </source>
</evidence>
<name>V9L355_CALMI</name>
<dbReference type="InterPro" id="IPR036339">
    <property type="entry name" value="PUB-like_dom_sf"/>
</dbReference>
<keyword evidence="2" id="KW-0862">Zinc</keyword>
<dbReference type="GO" id="GO:0036435">
    <property type="term" value="F:K48-linked polyubiquitin modification-dependent protein binding"/>
    <property type="evidence" value="ECO:0007669"/>
    <property type="project" value="TreeGrafter"/>
</dbReference>
<organism evidence="6">
    <name type="scientific">Callorhinchus milii</name>
    <name type="common">Ghost shark</name>
    <dbReference type="NCBI Taxonomy" id="7868"/>
    <lineage>
        <taxon>Eukaryota</taxon>
        <taxon>Metazoa</taxon>
        <taxon>Chordata</taxon>
        <taxon>Craniata</taxon>
        <taxon>Vertebrata</taxon>
        <taxon>Chondrichthyes</taxon>
        <taxon>Holocephali</taxon>
        <taxon>Chimaeriformes</taxon>
        <taxon>Callorhinchidae</taxon>
        <taxon>Callorhinchus</taxon>
    </lineage>
</organism>
<dbReference type="Gene3D" id="1.20.58.2190">
    <property type="match status" value="1"/>
</dbReference>
<dbReference type="InterPro" id="IPR018997">
    <property type="entry name" value="PUB_domain"/>
</dbReference>
<dbReference type="GO" id="GO:0061630">
    <property type="term" value="F:ubiquitin protein ligase activity"/>
    <property type="evidence" value="ECO:0007669"/>
    <property type="project" value="TreeGrafter"/>
</dbReference>
<sequence>MEPAREVSEGQRLERVREEAVCRLESQTEDVGHLQTHFISSTLPLTRKYLHIAVGEVLTLNIQHTNPTVGLNTIATAFNILEKYGRNLLNAVKPKFWRSVKFNNPVFKSTIHRIQGARHVLSLYGYTHTSQDGLSFPDEVKDVDRHQVASVLFEVSTFRMELGLLVKASHPHPQLFAVYMWGAASAQEIHQPEGEKELTADMPVDPSTPDPVSCSVCGRHTFSVFCLTCDWHLCQDCDCLYHQHPDRLTHHRLPAHTASSEQQQQQQQEEESKKEAPDEEEYETGFITKSKWEMDTSEENLDKLDGLRSGNKRKRGWHDSMAHRLEDYLQLPDDYNSRSSEPGKKRVRWADLEEEKDAE</sequence>
<feature type="compositionally biased region" description="Basic and acidic residues" evidence="4">
    <location>
        <begin position="290"/>
        <end position="306"/>
    </location>
</feature>
<evidence type="ECO:0000256" key="2">
    <source>
        <dbReference type="ARBA" id="ARBA00022833"/>
    </source>
</evidence>
<dbReference type="InterPro" id="IPR026254">
    <property type="entry name" value="RNF31-like"/>
</dbReference>
<reference evidence="6" key="1">
    <citation type="journal article" date="2014" name="Nature">
        <title>Elephant shark genome provides unique insights into gnathostome evolution.</title>
        <authorList>
            <consortium name="International Elephant Shark Genome Sequencing Consortium"/>
            <person name="Venkatesh B."/>
            <person name="Lee A.P."/>
            <person name="Ravi V."/>
            <person name="Maurya A.K."/>
            <person name="Lian M.M."/>
            <person name="Swann J.B."/>
            <person name="Ohta Y."/>
            <person name="Flajnik M.F."/>
            <person name="Sutoh Y."/>
            <person name="Kasahara M."/>
            <person name="Hoon S."/>
            <person name="Gangu V."/>
            <person name="Roy S.W."/>
            <person name="Irimia M."/>
            <person name="Korzh V."/>
            <person name="Kondrychyn I."/>
            <person name="Lim Z.W."/>
            <person name="Tay B.H."/>
            <person name="Tohari S."/>
            <person name="Kong K.W."/>
            <person name="Ho S."/>
            <person name="Lorente-Galdos B."/>
            <person name="Quilez J."/>
            <person name="Marques-Bonet T."/>
            <person name="Raney B.J."/>
            <person name="Ingham P.W."/>
            <person name="Tay A."/>
            <person name="Hillier L.W."/>
            <person name="Minx P."/>
            <person name="Boehm T."/>
            <person name="Wilson R.K."/>
            <person name="Brenner S."/>
            <person name="Warren W.C."/>
        </authorList>
    </citation>
    <scope>NUCLEOTIDE SEQUENCE</scope>
    <source>
        <tissue evidence="6">Spleen</tissue>
    </source>
</reference>
<dbReference type="AlphaFoldDB" id="V9L355"/>
<keyword evidence="1 3" id="KW-0479">Metal-binding</keyword>